<dbReference type="OrthoDB" id="2803656at2759"/>
<dbReference type="STRING" id="765440.A0A0C3AR49"/>
<dbReference type="Proteomes" id="UP000054166">
    <property type="component" value="Unassembled WGS sequence"/>
</dbReference>
<feature type="compositionally biased region" description="Polar residues" evidence="1">
    <location>
        <begin position="66"/>
        <end position="82"/>
    </location>
</feature>
<name>A0A0C3AR49_PILCF</name>
<feature type="region of interest" description="Disordered" evidence="1">
    <location>
        <begin position="1"/>
        <end position="109"/>
    </location>
</feature>
<accession>A0A0C3AR49</accession>
<gene>
    <name evidence="2" type="ORF">PILCRDRAFT_826424</name>
</gene>
<proteinExistence type="predicted"/>
<protein>
    <submittedName>
        <fullName evidence="2">Uncharacterized protein</fullName>
    </submittedName>
</protein>
<evidence type="ECO:0000256" key="1">
    <source>
        <dbReference type="SAM" id="MobiDB-lite"/>
    </source>
</evidence>
<sequence length="308" mass="33190">MAFAPRKQNAIKTAPSHGKVGGSRPNGSTATTRSRAPSERKASKTTNSVPLEASQRASAAGGLVRPSSTTRNVPLTSSTKASTKARVVSATPSSTSASLPRKLASAPARTQDPLQVAAQLYPWLYMISSLETTFQAAELSAHNSLDERAKDIAGDEADIADQRVRFDAEQRLAFLQEFASNTLSHEVPDIMRGFLRNGDTCDKVVAEALQVGMQSQKELIGNSSLPLHNEILDKLEHAQSEANRLESSFIHLFDSVQLAASSQIRPILAACLPILRARIANLTTAQSLVESSKDNLEMILQLERLAVH</sequence>
<organism evidence="2 3">
    <name type="scientific">Piloderma croceum (strain F 1598)</name>
    <dbReference type="NCBI Taxonomy" id="765440"/>
    <lineage>
        <taxon>Eukaryota</taxon>
        <taxon>Fungi</taxon>
        <taxon>Dikarya</taxon>
        <taxon>Basidiomycota</taxon>
        <taxon>Agaricomycotina</taxon>
        <taxon>Agaricomycetes</taxon>
        <taxon>Agaricomycetidae</taxon>
        <taxon>Atheliales</taxon>
        <taxon>Atheliaceae</taxon>
        <taxon>Piloderma</taxon>
    </lineage>
</organism>
<dbReference type="InParanoid" id="A0A0C3AR49"/>
<feature type="compositionally biased region" description="Polar residues" evidence="1">
    <location>
        <begin position="25"/>
        <end position="35"/>
    </location>
</feature>
<reference evidence="3" key="2">
    <citation type="submission" date="2015-01" db="EMBL/GenBank/DDBJ databases">
        <title>Evolutionary Origins and Diversification of the Mycorrhizal Mutualists.</title>
        <authorList>
            <consortium name="DOE Joint Genome Institute"/>
            <consortium name="Mycorrhizal Genomics Consortium"/>
            <person name="Kohler A."/>
            <person name="Kuo A."/>
            <person name="Nagy L.G."/>
            <person name="Floudas D."/>
            <person name="Copeland A."/>
            <person name="Barry K.W."/>
            <person name="Cichocki N."/>
            <person name="Veneault-Fourrey C."/>
            <person name="LaButti K."/>
            <person name="Lindquist E.A."/>
            <person name="Lipzen A."/>
            <person name="Lundell T."/>
            <person name="Morin E."/>
            <person name="Murat C."/>
            <person name="Riley R."/>
            <person name="Ohm R."/>
            <person name="Sun H."/>
            <person name="Tunlid A."/>
            <person name="Henrissat B."/>
            <person name="Grigoriev I.V."/>
            <person name="Hibbett D.S."/>
            <person name="Martin F."/>
        </authorList>
    </citation>
    <scope>NUCLEOTIDE SEQUENCE [LARGE SCALE GENOMIC DNA]</scope>
    <source>
        <strain evidence="3">F 1598</strain>
    </source>
</reference>
<evidence type="ECO:0000313" key="2">
    <source>
        <dbReference type="EMBL" id="KIM76413.1"/>
    </source>
</evidence>
<evidence type="ECO:0000313" key="3">
    <source>
        <dbReference type="Proteomes" id="UP000054166"/>
    </source>
</evidence>
<dbReference type="EMBL" id="KN833035">
    <property type="protein sequence ID" value="KIM76413.1"/>
    <property type="molecule type" value="Genomic_DNA"/>
</dbReference>
<reference evidence="2 3" key="1">
    <citation type="submission" date="2014-04" db="EMBL/GenBank/DDBJ databases">
        <authorList>
            <consortium name="DOE Joint Genome Institute"/>
            <person name="Kuo A."/>
            <person name="Tarkka M."/>
            <person name="Buscot F."/>
            <person name="Kohler A."/>
            <person name="Nagy L.G."/>
            <person name="Floudas D."/>
            <person name="Copeland A."/>
            <person name="Barry K.W."/>
            <person name="Cichocki N."/>
            <person name="Veneault-Fourrey C."/>
            <person name="LaButti K."/>
            <person name="Lindquist E.A."/>
            <person name="Lipzen A."/>
            <person name="Lundell T."/>
            <person name="Morin E."/>
            <person name="Murat C."/>
            <person name="Sun H."/>
            <person name="Tunlid A."/>
            <person name="Henrissat B."/>
            <person name="Grigoriev I.V."/>
            <person name="Hibbett D.S."/>
            <person name="Martin F."/>
            <person name="Nordberg H.P."/>
            <person name="Cantor M.N."/>
            <person name="Hua S.X."/>
        </authorList>
    </citation>
    <scope>NUCLEOTIDE SEQUENCE [LARGE SCALE GENOMIC DNA]</scope>
    <source>
        <strain evidence="2 3">F 1598</strain>
    </source>
</reference>
<keyword evidence="3" id="KW-1185">Reference proteome</keyword>
<feature type="compositionally biased region" description="Low complexity" evidence="1">
    <location>
        <begin position="86"/>
        <end position="101"/>
    </location>
</feature>
<dbReference type="HOGENOM" id="CLU_056018_0_0_1"/>
<dbReference type="AlphaFoldDB" id="A0A0C3AR49"/>